<comment type="caution">
    <text evidence="14">The sequence shown here is derived from an EMBL/GenBank/DDBJ whole genome shotgun (WGS) entry which is preliminary data.</text>
</comment>
<dbReference type="GO" id="GO:0015288">
    <property type="term" value="F:porin activity"/>
    <property type="evidence" value="ECO:0007669"/>
    <property type="project" value="UniProtKB-KW"/>
</dbReference>
<dbReference type="Gene3D" id="2.40.160.10">
    <property type="entry name" value="Porin"/>
    <property type="match status" value="1"/>
</dbReference>
<evidence type="ECO:0000256" key="6">
    <source>
        <dbReference type="ARBA" id="ARBA00022729"/>
    </source>
</evidence>
<keyword evidence="10" id="KW-0998">Cell outer membrane</keyword>
<dbReference type="GO" id="GO:0006811">
    <property type="term" value="P:monoatomic ion transport"/>
    <property type="evidence" value="ECO:0007669"/>
    <property type="project" value="UniProtKB-KW"/>
</dbReference>
<keyword evidence="5" id="KW-0812">Transmembrane</keyword>
<comment type="subunit">
    <text evidence="2">Homotrimer.</text>
</comment>
<dbReference type="Proteomes" id="UP000062912">
    <property type="component" value="Unassembled WGS sequence"/>
</dbReference>
<keyword evidence="4" id="KW-1134">Transmembrane beta strand</keyword>
<dbReference type="PANTHER" id="PTHR34501">
    <property type="entry name" value="PROTEIN YDDL-RELATED"/>
    <property type="match status" value="1"/>
</dbReference>
<feature type="region of interest" description="Disordered" evidence="11">
    <location>
        <begin position="338"/>
        <end position="373"/>
    </location>
</feature>
<feature type="compositionally biased region" description="Polar residues" evidence="11">
    <location>
        <begin position="338"/>
        <end position="353"/>
    </location>
</feature>
<feature type="chain" id="PRO_5007290905" evidence="12">
    <location>
        <begin position="23"/>
        <end position="373"/>
    </location>
</feature>
<evidence type="ECO:0000259" key="13">
    <source>
        <dbReference type="Pfam" id="PF13609"/>
    </source>
</evidence>
<comment type="subcellular location">
    <subcellularLocation>
        <location evidence="1">Cell outer membrane</location>
        <topology evidence="1">Multi-pass membrane protein</topology>
    </subcellularLocation>
</comment>
<dbReference type="InterPro" id="IPR002299">
    <property type="entry name" value="Porin_Neis"/>
</dbReference>
<dbReference type="AlphaFoldDB" id="A0A132EKY7"/>
<sequence>MKRIALAGIGCSVILCCSAALAQGSVTLYGVADAGLDYVSQVQTGNGGTALRLRAQSSDWGASRFGLLGREDVGGGSEVIFNLESGTNLMAGTAGESNGRLFSRKALVGVRSDRAGTLTFGRNLFIANDQWDMDPLLQQAYSATALVRSRNVPITSNNLEYRSPSWHGFSLHAQYALGNQAGGFNLGAANEYGRSDGIQLTYRNDFVMLRAMYDELRDANGRMRNVFTSSREFFAGANLYWRALTLQAAYTHLNAPDTPAGLARSADHYWAGAQYRATPALTFGGAVYHVRVGSGAGDATHDPSGHATMLALGAAYSLSKRTLLYATVAHVRNASGSNFSVANNNPGTDNDNLANPLPGRSQTGANLGINHSF</sequence>
<feature type="compositionally biased region" description="Polar residues" evidence="11">
    <location>
        <begin position="360"/>
        <end position="373"/>
    </location>
</feature>
<dbReference type="GO" id="GO:0009279">
    <property type="term" value="C:cell outer membrane"/>
    <property type="evidence" value="ECO:0007669"/>
    <property type="project" value="UniProtKB-SubCell"/>
</dbReference>
<dbReference type="PRINTS" id="PR00184">
    <property type="entry name" value="NEISSPPORIN"/>
</dbReference>
<feature type="domain" description="Porin" evidence="13">
    <location>
        <begin position="13"/>
        <end position="333"/>
    </location>
</feature>
<feature type="signal peptide" evidence="12">
    <location>
        <begin position="1"/>
        <end position="22"/>
    </location>
</feature>
<dbReference type="OrthoDB" id="8712661at2"/>
<name>A0A132EKY7_9BURK</name>
<keyword evidence="3" id="KW-0813">Transport</keyword>
<evidence type="ECO:0000256" key="4">
    <source>
        <dbReference type="ARBA" id="ARBA00022452"/>
    </source>
</evidence>
<keyword evidence="6 12" id="KW-0732">Signal</keyword>
<keyword evidence="7" id="KW-0406">Ion transport</keyword>
<evidence type="ECO:0000313" key="15">
    <source>
        <dbReference type="Proteomes" id="UP000062912"/>
    </source>
</evidence>
<dbReference type="InterPro" id="IPR023614">
    <property type="entry name" value="Porin_dom_sf"/>
</dbReference>
<reference evidence="14 15" key="1">
    <citation type="submission" date="2015-11" db="EMBL/GenBank/DDBJ databases">
        <title>Expanding the genomic diversity of Burkholderia species for the development of highly accurate diagnostics.</title>
        <authorList>
            <person name="Sahl J."/>
            <person name="Keim P."/>
            <person name="Wagner D."/>
        </authorList>
    </citation>
    <scope>NUCLEOTIDE SEQUENCE [LARGE SCALE GENOMIC DNA]</scope>
    <source>
        <strain evidence="14 15">MSMB368WGS</strain>
    </source>
</reference>
<dbReference type="InterPro" id="IPR033900">
    <property type="entry name" value="Gram_neg_porin_domain"/>
</dbReference>
<organism evidence="14 15">
    <name type="scientific">Burkholderia pseudomultivorans</name>
    <dbReference type="NCBI Taxonomy" id="1207504"/>
    <lineage>
        <taxon>Bacteria</taxon>
        <taxon>Pseudomonadati</taxon>
        <taxon>Pseudomonadota</taxon>
        <taxon>Betaproteobacteria</taxon>
        <taxon>Burkholderiales</taxon>
        <taxon>Burkholderiaceae</taxon>
        <taxon>Burkholderia</taxon>
        <taxon>Burkholderia cepacia complex</taxon>
    </lineage>
</organism>
<evidence type="ECO:0000256" key="8">
    <source>
        <dbReference type="ARBA" id="ARBA00023114"/>
    </source>
</evidence>
<evidence type="ECO:0000256" key="1">
    <source>
        <dbReference type="ARBA" id="ARBA00004571"/>
    </source>
</evidence>
<dbReference type="CDD" id="cd00342">
    <property type="entry name" value="gram_neg_porins"/>
    <property type="match status" value="1"/>
</dbReference>
<evidence type="ECO:0000256" key="9">
    <source>
        <dbReference type="ARBA" id="ARBA00023136"/>
    </source>
</evidence>
<evidence type="ECO:0000256" key="2">
    <source>
        <dbReference type="ARBA" id="ARBA00011233"/>
    </source>
</evidence>
<evidence type="ECO:0000256" key="5">
    <source>
        <dbReference type="ARBA" id="ARBA00022692"/>
    </source>
</evidence>
<dbReference type="InterPro" id="IPR050298">
    <property type="entry name" value="Gram-neg_bact_OMP"/>
</dbReference>
<evidence type="ECO:0000256" key="11">
    <source>
        <dbReference type="SAM" id="MobiDB-lite"/>
    </source>
</evidence>
<evidence type="ECO:0000256" key="3">
    <source>
        <dbReference type="ARBA" id="ARBA00022448"/>
    </source>
</evidence>
<dbReference type="Pfam" id="PF13609">
    <property type="entry name" value="Porin_4"/>
    <property type="match status" value="1"/>
</dbReference>
<protein>
    <submittedName>
        <fullName evidence="14">Porin</fullName>
    </submittedName>
</protein>
<dbReference type="EMBL" id="LPJR01000020">
    <property type="protein sequence ID" value="KWF33024.1"/>
    <property type="molecule type" value="Genomic_DNA"/>
</dbReference>
<evidence type="ECO:0000256" key="10">
    <source>
        <dbReference type="ARBA" id="ARBA00023237"/>
    </source>
</evidence>
<evidence type="ECO:0000256" key="7">
    <source>
        <dbReference type="ARBA" id="ARBA00023065"/>
    </source>
</evidence>
<dbReference type="SUPFAM" id="SSF56935">
    <property type="entry name" value="Porins"/>
    <property type="match status" value="1"/>
</dbReference>
<evidence type="ECO:0000256" key="12">
    <source>
        <dbReference type="SAM" id="SignalP"/>
    </source>
</evidence>
<proteinExistence type="predicted"/>
<keyword evidence="9" id="KW-0472">Membrane</keyword>
<dbReference type="PANTHER" id="PTHR34501:SF9">
    <property type="entry name" value="MAJOR OUTER MEMBRANE PROTEIN P.IA"/>
    <property type="match status" value="1"/>
</dbReference>
<evidence type="ECO:0000313" key="14">
    <source>
        <dbReference type="EMBL" id="KWF33024.1"/>
    </source>
</evidence>
<dbReference type="GO" id="GO:0046930">
    <property type="term" value="C:pore complex"/>
    <property type="evidence" value="ECO:0007669"/>
    <property type="project" value="UniProtKB-KW"/>
</dbReference>
<gene>
    <name evidence="14" type="ORF">WT56_10855</name>
</gene>
<accession>A0A132EKY7</accession>
<keyword evidence="8" id="KW-0626">Porin</keyword>
<dbReference type="RefSeq" id="WP_060240743.1">
    <property type="nucleotide sequence ID" value="NZ_LPJR01000020.1"/>
</dbReference>